<feature type="domain" description="RecA family profile 1" evidence="1">
    <location>
        <begin position="23"/>
        <end position="246"/>
    </location>
</feature>
<dbReference type="FunCoup" id="A0A6P4AV24">
    <property type="interactions" value="1522"/>
</dbReference>
<gene>
    <name evidence="3" type="primary">LOC107427161</name>
</gene>
<dbReference type="InterPro" id="IPR030547">
    <property type="entry name" value="XRCC2"/>
</dbReference>
<dbReference type="Proteomes" id="UP001652623">
    <property type="component" value="Chromosome 9"/>
</dbReference>
<dbReference type="SUPFAM" id="SSF52540">
    <property type="entry name" value="P-loop containing nucleoside triphosphate hydrolases"/>
    <property type="match status" value="1"/>
</dbReference>
<reference evidence="3" key="1">
    <citation type="submission" date="2025-08" db="UniProtKB">
        <authorList>
            <consortium name="RefSeq"/>
        </authorList>
    </citation>
    <scope>IDENTIFICATION</scope>
    <source>
        <tissue evidence="3">Seedling</tissue>
    </source>
</reference>
<organism evidence="2 3">
    <name type="scientific">Ziziphus jujuba</name>
    <name type="common">Chinese jujube</name>
    <name type="synonym">Ziziphus sativa</name>
    <dbReference type="NCBI Taxonomy" id="326968"/>
    <lineage>
        <taxon>Eukaryota</taxon>
        <taxon>Viridiplantae</taxon>
        <taxon>Streptophyta</taxon>
        <taxon>Embryophyta</taxon>
        <taxon>Tracheophyta</taxon>
        <taxon>Spermatophyta</taxon>
        <taxon>Magnoliopsida</taxon>
        <taxon>eudicotyledons</taxon>
        <taxon>Gunneridae</taxon>
        <taxon>Pentapetalae</taxon>
        <taxon>rosids</taxon>
        <taxon>fabids</taxon>
        <taxon>Rosales</taxon>
        <taxon>Rhamnaceae</taxon>
        <taxon>Paliureae</taxon>
        <taxon>Ziziphus</taxon>
    </lineage>
</organism>
<dbReference type="GO" id="GO:0033063">
    <property type="term" value="C:Rad51B-Rad51C-Rad51D-XRCC2 complex"/>
    <property type="evidence" value="ECO:0007669"/>
    <property type="project" value="InterPro"/>
</dbReference>
<dbReference type="CDD" id="cd19490">
    <property type="entry name" value="XRCC2"/>
    <property type="match status" value="1"/>
</dbReference>
<evidence type="ECO:0000259" key="1">
    <source>
        <dbReference type="PROSITE" id="PS50162"/>
    </source>
</evidence>
<evidence type="ECO:0000313" key="2">
    <source>
        <dbReference type="Proteomes" id="UP001652623"/>
    </source>
</evidence>
<name>A0A6P4AV24_ZIZJJ</name>
<dbReference type="InParanoid" id="A0A6P4AV24"/>
<dbReference type="PROSITE" id="PS50162">
    <property type="entry name" value="RECA_2"/>
    <property type="match status" value="1"/>
</dbReference>
<dbReference type="GeneID" id="107427161"/>
<dbReference type="GO" id="GO:0000724">
    <property type="term" value="P:double-strand break repair via homologous recombination"/>
    <property type="evidence" value="ECO:0007669"/>
    <property type="project" value="InterPro"/>
</dbReference>
<protein>
    <submittedName>
        <fullName evidence="3">DNA repair protein XRCC2 homolog isoform X1</fullName>
    </submittedName>
</protein>
<dbReference type="InterPro" id="IPR027417">
    <property type="entry name" value="P-loop_NTPase"/>
</dbReference>
<dbReference type="RefSeq" id="XP_015892997.2">
    <property type="nucleotide sequence ID" value="XM_016037511.4"/>
</dbReference>
<dbReference type="AlphaFoldDB" id="A0A6P4AV24"/>
<dbReference type="GO" id="GO:0005657">
    <property type="term" value="C:replication fork"/>
    <property type="evidence" value="ECO:0007669"/>
    <property type="project" value="InterPro"/>
</dbReference>
<dbReference type="PANTHER" id="PTHR46644:SF2">
    <property type="entry name" value="DNA REPAIR PROTEIN XRCC2"/>
    <property type="match status" value="1"/>
</dbReference>
<dbReference type="KEGG" id="zju:107427161"/>
<dbReference type="GO" id="GO:0005524">
    <property type="term" value="F:ATP binding"/>
    <property type="evidence" value="ECO:0007669"/>
    <property type="project" value="InterPro"/>
</dbReference>
<dbReference type="Gene3D" id="3.40.50.300">
    <property type="entry name" value="P-loop containing nucleotide triphosphate hydrolases"/>
    <property type="match status" value="1"/>
</dbReference>
<keyword evidence="2" id="KW-1185">Reference proteome</keyword>
<dbReference type="PANTHER" id="PTHR46644">
    <property type="entry name" value="DNA REPAIR PROTEIN XRCC2"/>
    <property type="match status" value="1"/>
</dbReference>
<proteinExistence type="predicted"/>
<evidence type="ECO:0000313" key="3">
    <source>
        <dbReference type="RefSeq" id="XP_015892997.2"/>
    </source>
</evidence>
<sequence length="340" mass="39147">MPTSAKWWIDGDESAAEMLARVSAERSVSLLPPPLHRLPLRVGNVVELVGPSPSAKTLILIQAAINTILPSEWNGVHYGGLERSVMFIDLDCRFDILCLSEMLKHRIMNLNGSMNKMNQDQEDIGMQNFDTRRKSNIAYDEELYTLCMRRFLYVRCYDSFEFLSTLKTMHCHLQKEKEVKHSSIHLLMIDSIGAFYWVDRATSFLPSGSTNRKSLSLQSVFETVVQEIRKLVQVHPMLVIATKTTTFGDRNFANEAHRKYLPDTLDFRNAATNTRQLPYQENMPSVWQSFVTHRVHVRPSDHVTIVDRQNHSLYLSEWLLPSLSYLDKFIVQDGGVFLHN</sequence>
<dbReference type="GO" id="GO:0140664">
    <property type="term" value="F:ATP-dependent DNA damage sensor activity"/>
    <property type="evidence" value="ECO:0007669"/>
    <property type="project" value="InterPro"/>
</dbReference>
<dbReference type="GO" id="GO:0003677">
    <property type="term" value="F:DNA binding"/>
    <property type="evidence" value="ECO:0007669"/>
    <property type="project" value="InterPro"/>
</dbReference>
<dbReference type="InterPro" id="IPR020588">
    <property type="entry name" value="RecA_ATP-bd"/>
</dbReference>
<accession>A0A6P4AV24</accession>